<evidence type="ECO:0000256" key="3">
    <source>
        <dbReference type="ARBA" id="ARBA00022597"/>
    </source>
</evidence>
<keyword evidence="6 10" id="KW-0067">ATP-binding</keyword>
<keyword evidence="4" id="KW-0677">Repeat</keyword>
<gene>
    <name evidence="10" type="ORF">HGO97_007135</name>
</gene>
<dbReference type="PANTHER" id="PTHR43790:SF3">
    <property type="entry name" value="D-ALLOSE IMPORT ATP-BINDING PROTEIN ALSA-RELATED"/>
    <property type="match status" value="1"/>
</dbReference>
<keyword evidence="3" id="KW-0762">Sugar transport</keyword>
<evidence type="ECO:0000256" key="6">
    <source>
        <dbReference type="ARBA" id="ARBA00022840"/>
    </source>
</evidence>
<dbReference type="CDD" id="cd03215">
    <property type="entry name" value="ABC_Carb_Monos_II"/>
    <property type="match status" value="1"/>
</dbReference>
<feature type="domain" description="ABC transporter" evidence="9">
    <location>
        <begin position="252"/>
        <end position="496"/>
    </location>
</feature>
<evidence type="ECO:0000256" key="1">
    <source>
        <dbReference type="ARBA" id="ARBA00022448"/>
    </source>
</evidence>
<organism evidence="10 11">
    <name type="scientific">Faecalicatena faecalis</name>
    <dbReference type="NCBI Taxonomy" id="2726362"/>
    <lineage>
        <taxon>Bacteria</taxon>
        <taxon>Bacillati</taxon>
        <taxon>Bacillota</taxon>
        <taxon>Clostridia</taxon>
        <taxon>Lachnospirales</taxon>
        <taxon>Lachnospiraceae</taxon>
        <taxon>Faecalicatena</taxon>
    </lineage>
</organism>
<accession>A0ABS6D1W4</accession>
<dbReference type="RefSeq" id="WP_216240630.1">
    <property type="nucleotide sequence ID" value="NZ_JABACJ020000005.1"/>
</dbReference>
<dbReference type="PANTHER" id="PTHR43790">
    <property type="entry name" value="CARBOHYDRATE TRANSPORT ATP-BINDING PROTEIN MG119-RELATED"/>
    <property type="match status" value="1"/>
</dbReference>
<dbReference type="InterPro" id="IPR017871">
    <property type="entry name" value="ABC_transporter-like_CS"/>
</dbReference>
<evidence type="ECO:0000256" key="7">
    <source>
        <dbReference type="ARBA" id="ARBA00022967"/>
    </source>
</evidence>
<comment type="caution">
    <text evidence="10">The sequence shown here is derived from an EMBL/GenBank/DDBJ whole genome shotgun (WGS) entry which is preliminary data.</text>
</comment>
<keyword evidence="11" id="KW-1185">Reference proteome</keyword>
<dbReference type="InterPro" id="IPR003593">
    <property type="entry name" value="AAA+_ATPase"/>
</dbReference>
<feature type="domain" description="ABC transporter" evidence="9">
    <location>
        <begin position="7"/>
        <end position="242"/>
    </location>
</feature>
<evidence type="ECO:0000256" key="5">
    <source>
        <dbReference type="ARBA" id="ARBA00022741"/>
    </source>
</evidence>
<reference evidence="10 11" key="1">
    <citation type="submission" date="2021-06" db="EMBL/GenBank/DDBJ databases">
        <title>Faecalicatena sp. nov. isolated from porcine feces.</title>
        <authorList>
            <person name="Oh B.S."/>
            <person name="Lee J.H."/>
        </authorList>
    </citation>
    <scope>NUCLEOTIDE SEQUENCE [LARGE SCALE GENOMIC DNA]</scope>
    <source>
        <strain evidence="10 11">AGMB00832</strain>
    </source>
</reference>
<dbReference type="SMART" id="SM00382">
    <property type="entry name" value="AAA"/>
    <property type="match status" value="2"/>
</dbReference>
<dbReference type="InterPro" id="IPR003439">
    <property type="entry name" value="ABC_transporter-like_ATP-bd"/>
</dbReference>
<proteinExistence type="predicted"/>
<evidence type="ECO:0000256" key="4">
    <source>
        <dbReference type="ARBA" id="ARBA00022737"/>
    </source>
</evidence>
<evidence type="ECO:0000259" key="9">
    <source>
        <dbReference type="PROSITE" id="PS50893"/>
    </source>
</evidence>
<dbReference type="GO" id="GO:0005524">
    <property type="term" value="F:ATP binding"/>
    <property type="evidence" value="ECO:0007669"/>
    <property type="project" value="UniProtKB-KW"/>
</dbReference>
<name>A0ABS6D1W4_9FIRM</name>
<dbReference type="InterPro" id="IPR050107">
    <property type="entry name" value="ABC_carbohydrate_import_ATPase"/>
</dbReference>
<evidence type="ECO:0000313" key="10">
    <source>
        <dbReference type="EMBL" id="MBU3875583.1"/>
    </source>
</evidence>
<dbReference type="Pfam" id="PF00005">
    <property type="entry name" value="ABC_tran"/>
    <property type="match status" value="2"/>
</dbReference>
<dbReference type="CDD" id="cd03216">
    <property type="entry name" value="ABC_Carb_Monos_I"/>
    <property type="match status" value="1"/>
</dbReference>
<evidence type="ECO:0000313" key="11">
    <source>
        <dbReference type="Proteomes" id="UP000723714"/>
    </source>
</evidence>
<keyword evidence="7" id="KW-1278">Translocase</keyword>
<keyword evidence="8" id="KW-0472">Membrane</keyword>
<evidence type="ECO:0000256" key="8">
    <source>
        <dbReference type="ARBA" id="ARBA00023136"/>
    </source>
</evidence>
<dbReference type="PROSITE" id="PS00211">
    <property type="entry name" value="ABC_TRANSPORTER_1"/>
    <property type="match status" value="1"/>
</dbReference>
<keyword evidence="5" id="KW-0547">Nucleotide-binding</keyword>
<dbReference type="PROSITE" id="PS50893">
    <property type="entry name" value="ABC_TRANSPORTER_2"/>
    <property type="match status" value="2"/>
</dbReference>
<evidence type="ECO:0000256" key="2">
    <source>
        <dbReference type="ARBA" id="ARBA00022475"/>
    </source>
</evidence>
<protein>
    <submittedName>
        <fullName evidence="10">Sugar ABC transporter ATP-binding protein</fullName>
    </submittedName>
</protein>
<keyword evidence="1" id="KW-0813">Transport</keyword>
<dbReference type="Proteomes" id="UP000723714">
    <property type="component" value="Unassembled WGS sequence"/>
</dbReference>
<sequence length="498" mass="55420">MEKKWILEFQNISKSFVGVKALTKVSFRVEEGEVHALLGENGAGKSTLMKILSGAYTRDEGTILLDGKEIQIKNTKESERLGISIIYQELNLIPELSVAENIYLDRQPKKKGRIDWKGMNEAAQKMLESIDMMMDPKVKVSSLSVAQRQMVEIAKAVSLNARLVIMDEPTSALTEGETKKLFQVIESLKKKGITIIYISHRMDEIFKICDSYTILRDGQFISSGSLHDVTIDQIIEDMVGRPLMQVFPEKNNKIGEVILEVRDMNNGKEVKGVSFTLRKGEILGFAGLVGAGRSETLKAVFGADRRAKGEIILNGKKINIRSPKDAIRYGIGFLPEDRKKEGLVVGLSVLDNVVMAKTENAMTKGIFSAKKAKEICTRYIKDLLIKTPSEYQAAKFLSGGNQQKVVLAKWLNSEPQIIVLDEPTRGIDVNAKMEIYNIIVKLAEEGKSIILISSEMQEIIGLCDHVNVMFEGRISGELNREELSQEGIMKFATGGSLE</sequence>
<dbReference type="EMBL" id="JABACJ020000005">
    <property type="protein sequence ID" value="MBU3875583.1"/>
    <property type="molecule type" value="Genomic_DNA"/>
</dbReference>
<keyword evidence="2" id="KW-1003">Cell membrane</keyword>